<keyword evidence="2" id="KW-1185">Reference proteome</keyword>
<comment type="caution">
    <text evidence="1">The sequence shown here is derived from an EMBL/GenBank/DDBJ whole genome shotgun (WGS) entry which is preliminary data.</text>
</comment>
<dbReference type="RefSeq" id="WP_215233653.1">
    <property type="nucleotide sequence ID" value="NZ_CAJRAU010000003.1"/>
</dbReference>
<sequence length="67" mass="7905">MVIERTDKEVIIRLPATVDIEDLQEFVHFARYKELTSKFRVDQEEVDEMASSINAGWWKEHGSQHSK</sequence>
<gene>
    <name evidence="1" type="ORF">DYBT9623_02280</name>
</gene>
<name>A0ABM8UPW3_9BACT</name>
<evidence type="ECO:0000313" key="1">
    <source>
        <dbReference type="EMBL" id="CAG5069544.1"/>
    </source>
</evidence>
<evidence type="ECO:0000313" key="2">
    <source>
        <dbReference type="Proteomes" id="UP000679725"/>
    </source>
</evidence>
<dbReference type="Proteomes" id="UP000679725">
    <property type="component" value="Unassembled WGS sequence"/>
</dbReference>
<organism evidence="1 2">
    <name type="scientific">Dyadobacter linearis</name>
    <dbReference type="NCBI Taxonomy" id="2823330"/>
    <lineage>
        <taxon>Bacteria</taxon>
        <taxon>Pseudomonadati</taxon>
        <taxon>Bacteroidota</taxon>
        <taxon>Cytophagia</taxon>
        <taxon>Cytophagales</taxon>
        <taxon>Spirosomataceae</taxon>
        <taxon>Dyadobacter</taxon>
    </lineage>
</organism>
<reference evidence="1 2" key="1">
    <citation type="submission" date="2021-04" db="EMBL/GenBank/DDBJ databases">
        <authorList>
            <person name="Rodrigo-Torres L."/>
            <person name="Arahal R. D."/>
            <person name="Lucena T."/>
        </authorList>
    </citation>
    <scope>NUCLEOTIDE SEQUENCE [LARGE SCALE GENOMIC DNA]</scope>
    <source>
        <strain evidence="1 2">CECT 9623</strain>
    </source>
</reference>
<proteinExistence type="predicted"/>
<protein>
    <submittedName>
        <fullName evidence="1">Uncharacterized protein</fullName>
    </submittedName>
</protein>
<accession>A0ABM8UPW3</accession>
<dbReference type="EMBL" id="CAJRAU010000003">
    <property type="protein sequence ID" value="CAG5069544.1"/>
    <property type="molecule type" value="Genomic_DNA"/>
</dbReference>